<evidence type="ECO:0000313" key="1">
    <source>
        <dbReference type="EMBL" id="GAI10878.1"/>
    </source>
</evidence>
<dbReference type="EMBL" id="BARV01005081">
    <property type="protein sequence ID" value="GAI10878.1"/>
    <property type="molecule type" value="Genomic_DNA"/>
</dbReference>
<comment type="caution">
    <text evidence="1">The sequence shown here is derived from an EMBL/GenBank/DDBJ whole genome shotgun (WGS) entry which is preliminary data.</text>
</comment>
<sequence length="30" mass="3488">MDYFNYKNCKLFAENVSVEKIADEVGTPVY</sequence>
<reference evidence="1" key="1">
    <citation type="journal article" date="2014" name="Front. Microbiol.">
        <title>High frequency of phylogenetically diverse reductive dehalogenase-homologous genes in deep subseafloor sedimentary metagenomes.</title>
        <authorList>
            <person name="Kawai M."/>
            <person name="Futagami T."/>
            <person name="Toyoda A."/>
            <person name="Takaki Y."/>
            <person name="Nishi S."/>
            <person name="Hori S."/>
            <person name="Arai W."/>
            <person name="Tsubouchi T."/>
            <person name="Morono Y."/>
            <person name="Uchiyama I."/>
            <person name="Ito T."/>
            <person name="Fujiyama A."/>
            <person name="Inagaki F."/>
            <person name="Takami H."/>
        </authorList>
    </citation>
    <scope>NUCLEOTIDE SEQUENCE</scope>
    <source>
        <strain evidence="1">Expedition CK06-06</strain>
    </source>
</reference>
<gene>
    <name evidence="1" type="ORF">S06H3_10791</name>
</gene>
<proteinExistence type="predicted"/>
<protein>
    <submittedName>
        <fullName evidence="1">Uncharacterized protein</fullName>
    </submittedName>
</protein>
<accession>X1KW11</accession>
<organism evidence="1">
    <name type="scientific">marine sediment metagenome</name>
    <dbReference type="NCBI Taxonomy" id="412755"/>
    <lineage>
        <taxon>unclassified sequences</taxon>
        <taxon>metagenomes</taxon>
        <taxon>ecological metagenomes</taxon>
    </lineage>
</organism>
<dbReference type="AlphaFoldDB" id="X1KW11"/>
<name>X1KW11_9ZZZZ</name>
<feature type="non-terminal residue" evidence="1">
    <location>
        <position position="30"/>
    </location>
</feature>